<name>A0AAW1Y0H7_RUBAR</name>
<dbReference type="PANTHER" id="PTHR33429">
    <property type="entry name" value="OS02G0708000 PROTEIN-RELATED"/>
    <property type="match status" value="1"/>
</dbReference>
<dbReference type="AlphaFoldDB" id="A0AAW1Y0H7"/>
<dbReference type="Proteomes" id="UP001457282">
    <property type="component" value="Unassembled WGS sequence"/>
</dbReference>
<sequence length="142" mass="15570">MDQLQPPPVSVTQQAYTTHSGRGSVGPVIAVLAVITILGVIAGMVGRLCSGRRVMGHGQYYDFEAWLERKCSSCIDGRIGPPPPPSHIPATATVEEVPTAEQVVESPQEINEEEQVQPQQQQQQQQQQHPQPQNSHERNSET</sequence>
<reference evidence="3 4" key="1">
    <citation type="journal article" date="2023" name="G3 (Bethesda)">
        <title>A chromosome-length genome assembly and annotation of blackberry (Rubus argutus, cv. 'Hillquist').</title>
        <authorList>
            <person name="Bruna T."/>
            <person name="Aryal R."/>
            <person name="Dudchenko O."/>
            <person name="Sargent D.J."/>
            <person name="Mead D."/>
            <person name="Buti M."/>
            <person name="Cavallini A."/>
            <person name="Hytonen T."/>
            <person name="Andres J."/>
            <person name="Pham M."/>
            <person name="Weisz D."/>
            <person name="Mascagni F."/>
            <person name="Usai G."/>
            <person name="Natali L."/>
            <person name="Bassil N."/>
            <person name="Fernandez G.E."/>
            <person name="Lomsadze A."/>
            <person name="Armour M."/>
            <person name="Olukolu B."/>
            <person name="Poorten T."/>
            <person name="Britton C."/>
            <person name="Davik J."/>
            <person name="Ashrafi H."/>
            <person name="Aiden E.L."/>
            <person name="Borodovsky M."/>
            <person name="Worthington M."/>
        </authorList>
    </citation>
    <scope>NUCLEOTIDE SEQUENCE [LARGE SCALE GENOMIC DNA]</scope>
    <source>
        <strain evidence="3">PI 553951</strain>
    </source>
</reference>
<feature type="compositionally biased region" description="Polar residues" evidence="1">
    <location>
        <begin position="10"/>
        <end position="21"/>
    </location>
</feature>
<dbReference type="EMBL" id="JBEDUW010000002">
    <property type="protein sequence ID" value="KAK9942201.1"/>
    <property type="molecule type" value="Genomic_DNA"/>
</dbReference>
<evidence type="ECO:0000313" key="4">
    <source>
        <dbReference type="Proteomes" id="UP001457282"/>
    </source>
</evidence>
<evidence type="ECO:0000256" key="1">
    <source>
        <dbReference type="SAM" id="MobiDB-lite"/>
    </source>
</evidence>
<dbReference type="PANTHER" id="PTHR33429:SF2">
    <property type="entry name" value="OS01G0888850 PROTEIN"/>
    <property type="match status" value="1"/>
</dbReference>
<feature type="transmembrane region" description="Helical" evidence="2">
    <location>
        <begin position="25"/>
        <end position="45"/>
    </location>
</feature>
<keyword evidence="4" id="KW-1185">Reference proteome</keyword>
<evidence type="ECO:0000313" key="3">
    <source>
        <dbReference type="EMBL" id="KAK9942201.1"/>
    </source>
</evidence>
<accession>A0AAW1Y0H7</accession>
<proteinExistence type="predicted"/>
<gene>
    <name evidence="3" type="ORF">M0R45_007879</name>
</gene>
<feature type="compositionally biased region" description="Low complexity" evidence="1">
    <location>
        <begin position="116"/>
        <end position="133"/>
    </location>
</feature>
<evidence type="ECO:0000256" key="2">
    <source>
        <dbReference type="SAM" id="Phobius"/>
    </source>
</evidence>
<feature type="region of interest" description="Disordered" evidence="1">
    <location>
        <begin position="1"/>
        <end position="21"/>
    </location>
</feature>
<keyword evidence="2" id="KW-0812">Transmembrane</keyword>
<keyword evidence="2" id="KW-1133">Transmembrane helix</keyword>
<keyword evidence="2" id="KW-0472">Membrane</keyword>
<feature type="region of interest" description="Disordered" evidence="1">
    <location>
        <begin position="95"/>
        <end position="142"/>
    </location>
</feature>
<protein>
    <submittedName>
        <fullName evidence="3">Uncharacterized protein</fullName>
    </submittedName>
</protein>
<comment type="caution">
    <text evidence="3">The sequence shown here is derived from an EMBL/GenBank/DDBJ whole genome shotgun (WGS) entry which is preliminary data.</text>
</comment>
<organism evidence="3 4">
    <name type="scientific">Rubus argutus</name>
    <name type="common">Southern blackberry</name>
    <dbReference type="NCBI Taxonomy" id="59490"/>
    <lineage>
        <taxon>Eukaryota</taxon>
        <taxon>Viridiplantae</taxon>
        <taxon>Streptophyta</taxon>
        <taxon>Embryophyta</taxon>
        <taxon>Tracheophyta</taxon>
        <taxon>Spermatophyta</taxon>
        <taxon>Magnoliopsida</taxon>
        <taxon>eudicotyledons</taxon>
        <taxon>Gunneridae</taxon>
        <taxon>Pentapetalae</taxon>
        <taxon>rosids</taxon>
        <taxon>fabids</taxon>
        <taxon>Rosales</taxon>
        <taxon>Rosaceae</taxon>
        <taxon>Rosoideae</taxon>
        <taxon>Rosoideae incertae sedis</taxon>
        <taxon>Rubus</taxon>
    </lineage>
</organism>